<dbReference type="PANTHER" id="PTHR30629:SF2">
    <property type="entry name" value="PROPHAGE INTEGRASE INTS-RELATED"/>
    <property type="match status" value="1"/>
</dbReference>
<dbReference type="InterPro" id="IPR002104">
    <property type="entry name" value="Integrase_catalytic"/>
</dbReference>
<sequence length="377" mass="42903">MAPRPRKRKNRGLEPNLYERNGYYTYRRPDTGTWHGLGRDRAEAQDAARILNARLMRGVDYVAQVMGEEGDSLGAAVKGWLAEWVEPDRKLSKWTKSAKRGRGKRLIEDAGDLPLAQITTRWCAQYLDEHHQGSAYVQYRAVLSQVCQYAQTKGWLEANPVAPTRSSNQYEKQRKRLTVEQFQSIHGIAPEWMQIAMELGLLCLLGRAEVVNARFDDVRNGRLHYVRQKTKERSKTAYVAIALTPPIEDLIKRARALPPVSPYIVHQQPARLRKSASKEHWSQLSADQLSKEFQRLREKVPSIARLPDKAKPTFHEIRALGSRLHELSGTDVASIQVLMGHADPEMTEVYLDGHDIRWQQAQGSALNMAELLSKPVS</sequence>
<dbReference type="InterPro" id="IPR013762">
    <property type="entry name" value="Integrase-like_cat_sf"/>
</dbReference>
<dbReference type="GO" id="GO:0003677">
    <property type="term" value="F:DNA binding"/>
    <property type="evidence" value="ECO:0007669"/>
    <property type="project" value="UniProtKB-KW"/>
</dbReference>
<organism evidence="6 7">
    <name type="scientific">Halomonas alimentaria</name>
    <dbReference type="NCBI Taxonomy" id="147248"/>
    <lineage>
        <taxon>Bacteria</taxon>
        <taxon>Pseudomonadati</taxon>
        <taxon>Pseudomonadota</taxon>
        <taxon>Gammaproteobacteria</taxon>
        <taxon>Oceanospirillales</taxon>
        <taxon>Halomonadaceae</taxon>
        <taxon>Halomonas</taxon>
    </lineage>
</organism>
<dbReference type="InterPro" id="IPR011010">
    <property type="entry name" value="DNA_brk_join_enz"/>
</dbReference>
<accession>A0A7X5ARE2</accession>
<keyword evidence="4" id="KW-0233">DNA recombination</keyword>
<dbReference type="InterPro" id="IPR050808">
    <property type="entry name" value="Phage_Integrase"/>
</dbReference>
<keyword evidence="2" id="KW-0229">DNA integration</keyword>
<dbReference type="GO" id="GO:0008907">
    <property type="term" value="F:integrase activity"/>
    <property type="evidence" value="ECO:0007669"/>
    <property type="project" value="InterPro"/>
</dbReference>
<dbReference type="RefSeq" id="WP_161432251.1">
    <property type="nucleotide sequence ID" value="NZ_WUTT01000001.1"/>
</dbReference>
<dbReference type="SUPFAM" id="SSF56349">
    <property type="entry name" value="DNA breaking-rejoining enzymes"/>
    <property type="match status" value="1"/>
</dbReference>
<dbReference type="GO" id="GO:0006310">
    <property type="term" value="P:DNA recombination"/>
    <property type="evidence" value="ECO:0007669"/>
    <property type="project" value="UniProtKB-KW"/>
</dbReference>
<dbReference type="Gene3D" id="1.10.443.10">
    <property type="entry name" value="Intergrase catalytic core"/>
    <property type="match status" value="1"/>
</dbReference>
<dbReference type="EMBL" id="WUTT01000001">
    <property type="protein sequence ID" value="NAW35016.1"/>
    <property type="molecule type" value="Genomic_DNA"/>
</dbReference>
<comment type="caution">
    <text evidence="6">The sequence shown here is derived from an EMBL/GenBank/DDBJ whole genome shotgun (WGS) entry which is preliminary data.</text>
</comment>
<dbReference type="AlphaFoldDB" id="A0A7X5ARE2"/>
<dbReference type="InterPro" id="IPR016177">
    <property type="entry name" value="DNA-bd_dom_sf"/>
</dbReference>
<evidence type="ECO:0000256" key="1">
    <source>
        <dbReference type="ARBA" id="ARBA00008857"/>
    </source>
</evidence>
<evidence type="ECO:0000256" key="3">
    <source>
        <dbReference type="ARBA" id="ARBA00023125"/>
    </source>
</evidence>
<dbReference type="Pfam" id="PF09003">
    <property type="entry name" value="Arm-DNA-bind_1"/>
    <property type="match status" value="1"/>
</dbReference>
<dbReference type="Proteomes" id="UP000487929">
    <property type="component" value="Unassembled WGS sequence"/>
</dbReference>
<reference evidence="6 7" key="1">
    <citation type="submission" date="2019-12" db="EMBL/GenBank/DDBJ databases">
        <title>Draft genome sequencing of Halomonas alimentaria DSM 15356.</title>
        <authorList>
            <person name="Pandiyan K."/>
            <person name="Kushwaha P."/>
            <person name="Gowdham M."/>
            <person name="Chakdar H."/>
            <person name="Singh A."/>
            <person name="Kumar M."/>
            <person name="Saxena A.K."/>
        </authorList>
    </citation>
    <scope>NUCLEOTIDE SEQUENCE [LARGE SCALE GENOMIC DNA]</scope>
    <source>
        <strain evidence="6 7">DSM 15356</strain>
    </source>
</reference>
<keyword evidence="7" id="KW-1185">Reference proteome</keyword>
<dbReference type="InterPro" id="IPR015094">
    <property type="entry name" value="Integrase_lambda-typ_DNA-bd_N"/>
</dbReference>
<evidence type="ECO:0000259" key="5">
    <source>
        <dbReference type="PROSITE" id="PS51898"/>
    </source>
</evidence>
<evidence type="ECO:0000313" key="6">
    <source>
        <dbReference type="EMBL" id="NAW35016.1"/>
    </source>
</evidence>
<proteinExistence type="inferred from homology"/>
<evidence type="ECO:0000256" key="2">
    <source>
        <dbReference type="ARBA" id="ARBA00022908"/>
    </source>
</evidence>
<evidence type="ECO:0000256" key="4">
    <source>
        <dbReference type="ARBA" id="ARBA00023172"/>
    </source>
</evidence>
<dbReference type="OrthoDB" id="8781634at2"/>
<dbReference type="Gene3D" id="3.30.160.60">
    <property type="entry name" value="Classic Zinc Finger"/>
    <property type="match status" value="1"/>
</dbReference>
<protein>
    <submittedName>
        <fullName evidence="6">Tyrosine-type recombinase/integrase</fullName>
    </submittedName>
</protein>
<feature type="domain" description="Tyr recombinase" evidence="5">
    <location>
        <begin position="172"/>
        <end position="363"/>
    </location>
</feature>
<dbReference type="Gene3D" id="1.10.150.130">
    <property type="match status" value="1"/>
</dbReference>
<gene>
    <name evidence="6" type="ORF">GRB96_11380</name>
</gene>
<evidence type="ECO:0000313" key="7">
    <source>
        <dbReference type="Proteomes" id="UP000487929"/>
    </source>
</evidence>
<dbReference type="Pfam" id="PF00589">
    <property type="entry name" value="Phage_integrase"/>
    <property type="match status" value="1"/>
</dbReference>
<dbReference type="SUPFAM" id="SSF54171">
    <property type="entry name" value="DNA-binding domain"/>
    <property type="match status" value="1"/>
</dbReference>
<dbReference type="InterPro" id="IPR010998">
    <property type="entry name" value="Integrase_recombinase_N"/>
</dbReference>
<name>A0A7X5ARE2_9GAMM</name>
<comment type="similarity">
    <text evidence="1">Belongs to the 'phage' integrase family.</text>
</comment>
<dbReference type="PANTHER" id="PTHR30629">
    <property type="entry name" value="PROPHAGE INTEGRASE"/>
    <property type="match status" value="1"/>
</dbReference>
<keyword evidence="3" id="KW-0238">DNA-binding</keyword>
<dbReference type="PROSITE" id="PS51898">
    <property type="entry name" value="TYR_RECOMBINASE"/>
    <property type="match status" value="1"/>
</dbReference>